<dbReference type="AlphaFoldDB" id="A0A381PGV2"/>
<organism evidence="2">
    <name type="scientific">marine metagenome</name>
    <dbReference type="NCBI Taxonomy" id="408172"/>
    <lineage>
        <taxon>unclassified sequences</taxon>
        <taxon>metagenomes</taxon>
        <taxon>ecological metagenomes</taxon>
    </lineage>
</organism>
<name>A0A381PGV2_9ZZZZ</name>
<proteinExistence type="predicted"/>
<evidence type="ECO:0000313" key="2">
    <source>
        <dbReference type="EMBL" id="SUZ65339.1"/>
    </source>
</evidence>
<accession>A0A381PGV2</accession>
<reference evidence="2" key="1">
    <citation type="submission" date="2018-05" db="EMBL/GenBank/DDBJ databases">
        <authorList>
            <person name="Lanie J.A."/>
            <person name="Ng W.-L."/>
            <person name="Kazmierczak K.M."/>
            <person name="Andrzejewski T.M."/>
            <person name="Davidsen T.M."/>
            <person name="Wayne K.J."/>
            <person name="Tettelin H."/>
            <person name="Glass J.I."/>
            <person name="Rusch D."/>
            <person name="Podicherti R."/>
            <person name="Tsui H.-C.T."/>
            <person name="Winkler M.E."/>
        </authorList>
    </citation>
    <scope>NUCLEOTIDE SEQUENCE</scope>
</reference>
<evidence type="ECO:0000256" key="1">
    <source>
        <dbReference type="SAM" id="MobiDB-lite"/>
    </source>
</evidence>
<sequence>MATNDPASGDGSAPQGTVSLDGVDRVLRTGWIETTNRGPAARKEPICADPS</sequence>
<feature type="compositionally biased region" description="Basic and acidic residues" evidence="1">
    <location>
        <begin position="41"/>
        <end position="51"/>
    </location>
</feature>
<dbReference type="EMBL" id="UINC01000957">
    <property type="protein sequence ID" value="SUZ65339.1"/>
    <property type="molecule type" value="Genomic_DNA"/>
</dbReference>
<protein>
    <submittedName>
        <fullName evidence="2">Uncharacterized protein</fullName>
    </submittedName>
</protein>
<gene>
    <name evidence="2" type="ORF">METZ01_LOCUS18193</name>
</gene>
<feature type="region of interest" description="Disordered" evidence="1">
    <location>
        <begin position="1"/>
        <end position="51"/>
    </location>
</feature>